<feature type="region of interest" description="Disordered" evidence="1">
    <location>
        <begin position="174"/>
        <end position="983"/>
    </location>
</feature>
<feature type="compositionally biased region" description="Low complexity" evidence="1">
    <location>
        <begin position="743"/>
        <end position="754"/>
    </location>
</feature>
<proteinExistence type="predicted"/>
<name>A0A4T0FKT4_9BASI</name>
<feature type="compositionally biased region" description="Polar residues" evidence="1">
    <location>
        <begin position="369"/>
        <end position="381"/>
    </location>
</feature>
<feature type="compositionally biased region" description="Basic and acidic residues" evidence="1">
    <location>
        <begin position="909"/>
        <end position="920"/>
    </location>
</feature>
<sequence length="983" mass="108300">MGRKKSGNALPEQVTLYDDKNTYKLLLEDLDDCVHKVNKKLRLNGGYDVHFVLTRNGKDIMPIKDEKDFETAKDKSRGFLKFKCRIELSEKDPATPSQSTSMPRVTTTAKKRLSSHPSLSFDHSDPTSPITKQTRRIAQPRSAIINKSIDTFPALEEYFADFVKHRVEEYLASQKSGTDASHAHESQNTITDHPAVENTQNTQNTQDRPQLSAMRSTIIYDSDGSNAPEKPNASGPVSLTPKVSQRLAQVATPSEVDQLQSSPATKLVSGSQTPALQGLQEASDEEIEVDDEPPRQSDREKGHSSPIEQFDDQPESLPPSQIPPSAQPQPQESTEDEHRQQRVDQEGKEMHEQEYENEEEYAEPEKSVDMSQSFDDNQSAVEPQEEPEEDEEEGEQTDEPINTQEASQQVDEDSQIQSSPQTQPSQPTQPSQTQSSFPSTQFTQNASNVETSSQPSPFKRPSLPQDKPSEGQDEELDLSLLFGNPSRGPRQPRRSIQAVLGDEKDDEAKEALMGGDNDDDDEVMTDYESDDTEDHEREMSKLNKSTQGGRRDSSDDNLDNIDAQDDGDDDGDAIDEQEQTPARQAPPVVHSTSHLDPGHRGSPTASERAVSAQVNASMSANQSYAGDTSILDGARSRRSDMSSLGQEILPDNAKEQFLGDSLRNKQQGELQDTNENANQQPNASTTKESDSQPFSSPQKLFSPHKNTQQEQSMEQSQDTVKPDSFVQSQPVFTSPVHPNKQATQSSQPTPSQSQGTVIPDSQPATQDENRPSLKRARDDNSSDEDVNEQNTKRQRMEAKNNGVQVPHNRPRHSEGGIKAPPRKIAMPPRLSINFDDLVKSSSRGPQSGSRSSGSFLPLSEIVKDKTRYAIESPMASPRASPALETRTRPMATRVRTSELDDTSSESESESEKSSSDDEFKKPRRKSVMPAPVRRVAKMDDSLRRASGSAIPAGRRAGAGAGAGNGTPGRVTRSRVKTGGLADM</sequence>
<feature type="compositionally biased region" description="Polar residues" evidence="1">
    <location>
        <begin position="235"/>
        <end position="275"/>
    </location>
</feature>
<feature type="compositionally biased region" description="Pro residues" evidence="1">
    <location>
        <begin position="316"/>
        <end position="327"/>
    </location>
</feature>
<gene>
    <name evidence="2" type="ORF">E3P99_02258</name>
</gene>
<feature type="compositionally biased region" description="Acidic residues" evidence="1">
    <location>
        <begin position="282"/>
        <end position="291"/>
    </location>
</feature>
<evidence type="ECO:0000256" key="1">
    <source>
        <dbReference type="SAM" id="MobiDB-lite"/>
    </source>
</evidence>
<accession>A0A4T0FKT4</accession>
<feature type="compositionally biased region" description="Basic and acidic residues" evidence="1">
    <location>
        <begin position="767"/>
        <end position="780"/>
    </location>
</feature>
<feature type="region of interest" description="Disordered" evidence="1">
    <location>
        <begin position="91"/>
        <end position="142"/>
    </location>
</feature>
<protein>
    <submittedName>
        <fullName evidence="2">Uncharacterized protein</fullName>
    </submittedName>
</protein>
<feature type="compositionally biased region" description="Basic and acidic residues" evidence="1">
    <location>
        <begin position="336"/>
        <end position="354"/>
    </location>
</feature>
<dbReference type="Proteomes" id="UP000310189">
    <property type="component" value="Unassembled WGS sequence"/>
</dbReference>
<dbReference type="EMBL" id="SPNW01000031">
    <property type="protein sequence ID" value="TIA89012.1"/>
    <property type="molecule type" value="Genomic_DNA"/>
</dbReference>
<keyword evidence="3" id="KW-1185">Reference proteome</keyword>
<evidence type="ECO:0000313" key="3">
    <source>
        <dbReference type="Proteomes" id="UP000310189"/>
    </source>
</evidence>
<organism evidence="2 3">
    <name type="scientific">Wallemia hederae</name>
    <dbReference type="NCBI Taxonomy" id="1540922"/>
    <lineage>
        <taxon>Eukaryota</taxon>
        <taxon>Fungi</taxon>
        <taxon>Dikarya</taxon>
        <taxon>Basidiomycota</taxon>
        <taxon>Wallemiomycotina</taxon>
        <taxon>Wallemiomycetes</taxon>
        <taxon>Wallemiales</taxon>
        <taxon>Wallemiaceae</taxon>
        <taxon>Wallemia</taxon>
    </lineage>
</organism>
<feature type="compositionally biased region" description="Low complexity" evidence="1">
    <location>
        <begin position="944"/>
        <end position="955"/>
    </location>
</feature>
<feature type="compositionally biased region" description="Acidic residues" evidence="1">
    <location>
        <begin position="516"/>
        <end position="533"/>
    </location>
</feature>
<feature type="compositionally biased region" description="Acidic residues" evidence="1">
    <location>
        <begin position="383"/>
        <end position="398"/>
    </location>
</feature>
<feature type="compositionally biased region" description="Basic and acidic residues" evidence="1">
    <location>
        <begin position="292"/>
        <end position="303"/>
    </location>
</feature>
<comment type="caution">
    <text evidence="2">The sequence shown here is derived from an EMBL/GenBank/DDBJ whole genome shotgun (WGS) entry which is preliminary data.</text>
</comment>
<feature type="compositionally biased region" description="Low complexity" evidence="1">
    <location>
        <begin position="415"/>
        <end position="444"/>
    </location>
</feature>
<dbReference type="AlphaFoldDB" id="A0A4T0FKT4"/>
<feature type="compositionally biased region" description="Polar residues" evidence="1">
    <location>
        <begin position="612"/>
        <end position="626"/>
    </location>
</feature>
<feature type="compositionally biased region" description="Polar residues" evidence="1">
    <location>
        <begin position="445"/>
        <end position="456"/>
    </location>
</feature>
<feature type="compositionally biased region" description="Polar residues" evidence="1">
    <location>
        <begin position="664"/>
        <end position="732"/>
    </location>
</feature>
<feature type="compositionally biased region" description="Polar residues" evidence="1">
    <location>
        <begin position="186"/>
        <end position="215"/>
    </location>
</feature>
<reference evidence="2 3" key="1">
    <citation type="submission" date="2019-03" db="EMBL/GenBank/DDBJ databases">
        <title>Sequencing 23 genomes of Wallemia ichthyophaga.</title>
        <authorList>
            <person name="Gostincar C."/>
        </authorList>
    </citation>
    <scope>NUCLEOTIDE SEQUENCE [LARGE SCALE GENOMIC DNA]</scope>
    <source>
        <strain evidence="2 3">EXF-5753</strain>
    </source>
</reference>
<evidence type="ECO:0000313" key="2">
    <source>
        <dbReference type="EMBL" id="TIA89012.1"/>
    </source>
</evidence>
<dbReference type="OrthoDB" id="3365784at2759"/>
<feature type="compositionally biased region" description="Gly residues" evidence="1">
    <location>
        <begin position="956"/>
        <end position="966"/>
    </location>
</feature>
<feature type="compositionally biased region" description="Low complexity" evidence="1">
    <location>
        <begin position="840"/>
        <end position="859"/>
    </location>
</feature>
<feature type="compositionally biased region" description="Polar residues" evidence="1">
    <location>
        <begin position="95"/>
        <end position="108"/>
    </location>
</feature>
<feature type="compositionally biased region" description="Acidic residues" evidence="1">
    <location>
        <begin position="899"/>
        <end position="908"/>
    </location>
</feature>
<feature type="compositionally biased region" description="Acidic residues" evidence="1">
    <location>
        <begin position="555"/>
        <end position="578"/>
    </location>
</feature>